<evidence type="ECO:0000256" key="5">
    <source>
        <dbReference type="ARBA" id="ARBA00022679"/>
    </source>
</evidence>
<evidence type="ECO:0000313" key="16">
    <source>
        <dbReference type="EMBL" id="TWI71313.1"/>
    </source>
</evidence>
<dbReference type="InterPro" id="IPR022637">
    <property type="entry name" value="DNA_polIII_beta_cen"/>
</dbReference>
<dbReference type="PANTHER" id="PTHR30478:SF0">
    <property type="entry name" value="BETA SLIDING CLAMP"/>
    <property type="match status" value="1"/>
</dbReference>
<comment type="caution">
    <text evidence="16">The sequence shown here is derived from an EMBL/GenBank/DDBJ whole genome shotgun (WGS) entry which is preliminary data.</text>
</comment>
<dbReference type="GO" id="GO:0003677">
    <property type="term" value="F:DNA binding"/>
    <property type="evidence" value="ECO:0007669"/>
    <property type="project" value="UniProtKB-KW"/>
</dbReference>
<evidence type="ECO:0000256" key="6">
    <source>
        <dbReference type="ARBA" id="ARBA00022695"/>
    </source>
</evidence>
<gene>
    <name evidence="16" type="ORF">IQ16_02932</name>
</gene>
<dbReference type="InterPro" id="IPR022634">
    <property type="entry name" value="DNA_polIII_beta_N"/>
</dbReference>
<organism evidence="16 17">
    <name type="scientific">Bradyrhizobium huanghuaihaiense</name>
    <dbReference type="NCBI Taxonomy" id="990078"/>
    <lineage>
        <taxon>Bacteria</taxon>
        <taxon>Pseudomonadati</taxon>
        <taxon>Pseudomonadota</taxon>
        <taxon>Alphaproteobacteria</taxon>
        <taxon>Hyphomicrobiales</taxon>
        <taxon>Nitrobacteraceae</taxon>
        <taxon>Bradyrhizobium</taxon>
    </lineage>
</organism>
<dbReference type="Gene3D" id="3.10.150.10">
    <property type="entry name" value="DNA Polymerase III, subunit A, domain 2"/>
    <property type="match status" value="1"/>
</dbReference>
<evidence type="ECO:0000256" key="10">
    <source>
        <dbReference type="ARBA" id="ARBA00030988"/>
    </source>
</evidence>
<keyword evidence="7" id="KW-0235">DNA replication</keyword>
<comment type="subcellular location">
    <subcellularLocation>
        <location evidence="1">Cytoplasm</location>
    </subcellularLocation>
</comment>
<evidence type="ECO:0000256" key="3">
    <source>
        <dbReference type="ARBA" id="ARBA00021035"/>
    </source>
</evidence>
<keyword evidence="5" id="KW-0808">Transferase</keyword>
<feature type="domain" description="DNA polymerase III beta sliding clamp C-terminal" evidence="15">
    <location>
        <begin position="250"/>
        <end position="364"/>
    </location>
</feature>
<dbReference type="GO" id="GO:0006271">
    <property type="term" value="P:DNA strand elongation involved in DNA replication"/>
    <property type="evidence" value="ECO:0007669"/>
    <property type="project" value="TreeGrafter"/>
</dbReference>
<evidence type="ECO:0000256" key="8">
    <source>
        <dbReference type="ARBA" id="ARBA00022932"/>
    </source>
</evidence>
<accession>A0A562RQS6</accession>
<keyword evidence="6" id="KW-0548">Nucleotidyltransferase</keyword>
<keyword evidence="12" id="KW-0732">Signal</keyword>
<feature type="chain" id="PRO_5022116615" description="Beta sliding clamp" evidence="12">
    <location>
        <begin position="26"/>
        <end position="368"/>
    </location>
</feature>
<dbReference type="CDD" id="cd00140">
    <property type="entry name" value="beta_clamp"/>
    <property type="match status" value="1"/>
</dbReference>
<evidence type="ECO:0000256" key="11">
    <source>
        <dbReference type="ARBA" id="ARBA00033276"/>
    </source>
</evidence>
<dbReference type="GO" id="GO:0008408">
    <property type="term" value="F:3'-5' exonuclease activity"/>
    <property type="evidence" value="ECO:0007669"/>
    <property type="project" value="InterPro"/>
</dbReference>
<dbReference type="InterPro" id="IPR046938">
    <property type="entry name" value="DNA_clamp_sf"/>
</dbReference>
<evidence type="ECO:0000256" key="1">
    <source>
        <dbReference type="ARBA" id="ARBA00004496"/>
    </source>
</evidence>
<dbReference type="GO" id="GO:0005737">
    <property type="term" value="C:cytoplasm"/>
    <property type="evidence" value="ECO:0007669"/>
    <property type="project" value="UniProtKB-SubCell"/>
</dbReference>
<dbReference type="RefSeq" id="WP_145831574.1">
    <property type="nucleotide sequence ID" value="NZ_VLLA01000006.1"/>
</dbReference>
<dbReference type="NCBIfam" id="TIGR00663">
    <property type="entry name" value="dnan"/>
    <property type="match status" value="1"/>
</dbReference>
<comment type="similarity">
    <text evidence="2">Belongs to the beta sliding clamp family.</text>
</comment>
<protein>
    <recommendedName>
        <fullName evidence="3">Beta sliding clamp</fullName>
    </recommendedName>
    <alternativeName>
        <fullName evidence="11">Beta-clamp processivity factor</fullName>
    </alternativeName>
    <alternativeName>
        <fullName evidence="10">DNA polymerase III beta sliding clamp subunit</fullName>
    </alternativeName>
</protein>
<evidence type="ECO:0000256" key="12">
    <source>
        <dbReference type="SAM" id="SignalP"/>
    </source>
</evidence>
<dbReference type="GO" id="GO:0003887">
    <property type="term" value="F:DNA-directed DNA polymerase activity"/>
    <property type="evidence" value="ECO:0007669"/>
    <property type="project" value="UniProtKB-KW"/>
</dbReference>
<evidence type="ECO:0000256" key="4">
    <source>
        <dbReference type="ARBA" id="ARBA00022490"/>
    </source>
</evidence>
<dbReference type="SUPFAM" id="SSF55979">
    <property type="entry name" value="DNA clamp"/>
    <property type="match status" value="3"/>
</dbReference>
<feature type="signal peptide" evidence="12">
    <location>
        <begin position="1"/>
        <end position="25"/>
    </location>
</feature>
<dbReference type="GO" id="GO:0009360">
    <property type="term" value="C:DNA polymerase III complex"/>
    <property type="evidence" value="ECO:0007669"/>
    <property type="project" value="InterPro"/>
</dbReference>
<evidence type="ECO:0000259" key="15">
    <source>
        <dbReference type="Pfam" id="PF02768"/>
    </source>
</evidence>
<dbReference type="Pfam" id="PF00712">
    <property type="entry name" value="DNA_pol3_beta"/>
    <property type="match status" value="1"/>
</dbReference>
<dbReference type="EMBL" id="VLLA01000006">
    <property type="protein sequence ID" value="TWI71313.1"/>
    <property type="molecule type" value="Genomic_DNA"/>
</dbReference>
<dbReference type="InterPro" id="IPR022635">
    <property type="entry name" value="DNA_polIII_beta_C"/>
</dbReference>
<feature type="domain" description="DNA polymerase III beta sliding clamp central" evidence="14">
    <location>
        <begin position="138"/>
        <end position="245"/>
    </location>
</feature>
<feature type="domain" description="DNA polymerase III beta sliding clamp N-terminal" evidence="13">
    <location>
        <begin position="29"/>
        <end position="112"/>
    </location>
</feature>
<evidence type="ECO:0000259" key="14">
    <source>
        <dbReference type="Pfam" id="PF02767"/>
    </source>
</evidence>
<proteinExistence type="inferred from homology"/>
<dbReference type="InterPro" id="IPR001001">
    <property type="entry name" value="DNA_polIII_beta"/>
</dbReference>
<dbReference type="Proteomes" id="UP000316291">
    <property type="component" value="Unassembled WGS sequence"/>
</dbReference>
<dbReference type="Pfam" id="PF02767">
    <property type="entry name" value="DNA_pol3_beta_2"/>
    <property type="match status" value="1"/>
</dbReference>
<dbReference type="OrthoDB" id="8196060at2"/>
<dbReference type="SMART" id="SM00480">
    <property type="entry name" value="POL3Bc"/>
    <property type="match status" value="1"/>
</dbReference>
<evidence type="ECO:0000256" key="2">
    <source>
        <dbReference type="ARBA" id="ARBA00010752"/>
    </source>
</evidence>
<name>A0A562RQS6_9BRAD</name>
<evidence type="ECO:0000256" key="7">
    <source>
        <dbReference type="ARBA" id="ARBA00022705"/>
    </source>
</evidence>
<evidence type="ECO:0000259" key="13">
    <source>
        <dbReference type="Pfam" id="PF00712"/>
    </source>
</evidence>
<keyword evidence="9" id="KW-0238">DNA-binding</keyword>
<dbReference type="AlphaFoldDB" id="A0A562RQS6"/>
<keyword evidence="4" id="KW-0963">Cytoplasm</keyword>
<keyword evidence="8" id="KW-0239">DNA-directed DNA polymerase</keyword>
<dbReference type="Gene3D" id="3.70.10.10">
    <property type="match status" value="1"/>
</dbReference>
<dbReference type="Pfam" id="PF02768">
    <property type="entry name" value="DNA_pol3_beta_3"/>
    <property type="match status" value="1"/>
</dbReference>
<reference evidence="16 17" key="1">
    <citation type="journal article" date="2015" name="Stand. Genomic Sci.">
        <title>Genomic Encyclopedia of Bacterial and Archaeal Type Strains, Phase III: the genomes of soil and plant-associated and newly described type strains.</title>
        <authorList>
            <person name="Whitman W.B."/>
            <person name="Woyke T."/>
            <person name="Klenk H.P."/>
            <person name="Zhou Y."/>
            <person name="Lilburn T.G."/>
            <person name="Beck B.J."/>
            <person name="De Vos P."/>
            <person name="Vandamme P."/>
            <person name="Eisen J.A."/>
            <person name="Garrity G."/>
            <person name="Hugenholtz P."/>
            <person name="Kyrpides N.C."/>
        </authorList>
    </citation>
    <scope>NUCLEOTIDE SEQUENCE [LARGE SCALE GENOMIC DNA]</scope>
    <source>
        <strain evidence="16 17">CGMCC 1.10948</strain>
    </source>
</reference>
<evidence type="ECO:0000256" key="9">
    <source>
        <dbReference type="ARBA" id="ARBA00023125"/>
    </source>
</evidence>
<dbReference type="PANTHER" id="PTHR30478">
    <property type="entry name" value="DNA POLYMERASE III SUBUNIT BETA"/>
    <property type="match status" value="1"/>
</dbReference>
<keyword evidence="17" id="KW-1185">Reference proteome</keyword>
<evidence type="ECO:0000313" key="17">
    <source>
        <dbReference type="Proteomes" id="UP000316291"/>
    </source>
</evidence>
<sequence>MPGRIKAQSGAMAAALGLASLPADAWQSQRNPALEAVRLVADGDGLFIISTSFQGAIRIRIDAEAEGELAVPLTVLTTLVRHFPADAKIAIVAEDQAAMVTAANSSFKVPISPLAALRELPVLGTETGRVELDARIARDLFARPAFAADDDMSRAYLSGILLHSVGENLIAVATDGVRLCRISAPATTTLSDDRTLIIPKGMVRIISRLLGNASGNVTLRRSERLFAIEGADFAVVSTRIDATYPAYERSIPSAGPNVITTSRAEMRDALARFAAVANPQTRPHILSLRWDGRGLYLRADGSEDRLPAATEGEAVLAVRTRFLAETIDAVRGNSVRIHATEPGRIVLITDPEDESFLAGLMPIRPRSS</sequence>